<dbReference type="EMBL" id="JBHSTP010000003">
    <property type="protein sequence ID" value="MFC6356746.1"/>
    <property type="molecule type" value="Genomic_DNA"/>
</dbReference>
<comment type="caution">
    <text evidence="2">The sequence shown here is derived from an EMBL/GenBank/DDBJ whole genome shotgun (WGS) entry which is preliminary data.</text>
</comment>
<evidence type="ECO:0000313" key="2">
    <source>
        <dbReference type="EMBL" id="MFC6356746.1"/>
    </source>
</evidence>
<dbReference type="Proteomes" id="UP001596306">
    <property type="component" value="Unassembled WGS sequence"/>
</dbReference>
<gene>
    <name evidence="2" type="ORF">ACFQB0_11570</name>
</gene>
<dbReference type="RefSeq" id="WP_386731689.1">
    <property type="nucleotide sequence ID" value="NZ_JBHSTP010000003.1"/>
</dbReference>
<name>A0ABW1VI99_9MICO</name>
<evidence type="ECO:0000313" key="3">
    <source>
        <dbReference type="Proteomes" id="UP001596306"/>
    </source>
</evidence>
<keyword evidence="1" id="KW-1133">Transmembrane helix</keyword>
<keyword evidence="3" id="KW-1185">Reference proteome</keyword>
<sequence>MTSIPYIKHGASPDVIRHLPSGPDAVLTTERVICFVRETKRRPEIRLAVLGTLRAHAVNGAEAPLAGAGTLFAALALFLAAAVSPTVPAGWVSMLWLCWGAAVAVGAFWIVRVSFAAHIRRVTATTWLGAYEDALRD</sequence>
<feature type="transmembrane region" description="Helical" evidence="1">
    <location>
        <begin position="89"/>
        <end position="111"/>
    </location>
</feature>
<reference evidence="3" key="1">
    <citation type="journal article" date="2019" name="Int. J. Syst. Evol. Microbiol.">
        <title>The Global Catalogue of Microorganisms (GCM) 10K type strain sequencing project: providing services to taxonomists for standard genome sequencing and annotation.</title>
        <authorList>
            <consortium name="The Broad Institute Genomics Platform"/>
            <consortium name="The Broad Institute Genome Sequencing Center for Infectious Disease"/>
            <person name="Wu L."/>
            <person name="Ma J."/>
        </authorList>
    </citation>
    <scope>NUCLEOTIDE SEQUENCE [LARGE SCALE GENOMIC DNA]</scope>
    <source>
        <strain evidence="3">CCUG 43304</strain>
    </source>
</reference>
<accession>A0ABW1VI99</accession>
<protein>
    <submittedName>
        <fullName evidence="2">Uncharacterized protein</fullName>
    </submittedName>
</protein>
<organism evidence="2 3">
    <name type="scientific">Luethyella okanaganae</name>
    <dbReference type="NCBI Taxonomy" id="69372"/>
    <lineage>
        <taxon>Bacteria</taxon>
        <taxon>Bacillati</taxon>
        <taxon>Actinomycetota</taxon>
        <taxon>Actinomycetes</taxon>
        <taxon>Micrococcales</taxon>
        <taxon>Microbacteriaceae</taxon>
        <taxon>Luethyella</taxon>
    </lineage>
</organism>
<proteinExistence type="predicted"/>
<evidence type="ECO:0000256" key="1">
    <source>
        <dbReference type="SAM" id="Phobius"/>
    </source>
</evidence>
<keyword evidence="1" id="KW-0472">Membrane</keyword>
<feature type="transmembrane region" description="Helical" evidence="1">
    <location>
        <begin position="63"/>
        <end position="83"/>
    </location>
</feature>
<keyword evidence="1" id="KW-0812">Transmembrane</keyword>